<dbReference type="OrthoDB" id="581550at2"/>
<dbReference type="EMBL" id="CP040915">
    <property type="protein sequence ID" value="QDC24786.1"/>
    <property type="molecule type" value="Genomic_DNA"/>
</dbReference>
<dbReference type="Proteomes" id="UP000314616">
    <property type="component" value="Chromosome"/>
</dbReference>
<sequence length="309" mass="35333">MSRRHDPRALDTPERSEGAWEYETWAAQWGDTETTTPPADWQVAWADTTISTVEKVWSEQGAKLYAPHRYKWLRDDLHTWLLIEAQKVADWYVPVPCPDPEGMWAATLWRTLRKSARWHFGTVAKTVEEQDAYHRGVTSTNYLTAEVGDAWLPRHAIHGDDWTSRDPADVVGRVEALAEKVRQAETYTREQGSTYTTETSPYCSEPLCTQPVDINGQCRPHYEKERRLWGNVNGRLCNIPGCGRPHRSRGLCNTHQAQLRGGRLPAEYMQYAEAKQQPATGCQVPGCDRPHDARGYCAKHYAIWRKGTL</sequence>
<reference evidence="1 2" key="1">
    <citation type="submission" date="2019-05" db="EMBL/GenBank/DDBJ databases">
        <title>Georgenia *** sp. nov., and Georgenia *** sp. nov., isolated from the intestinal contents of plateau pika (Ochotona curzoniae) in the Qinghai-Tibet plateau of China.</title>
        <authorList>
            <person name="Tian Z."/>
        </authorList>
    </citation>
    <scope>NUCLEOTIDE SEQUENCE [LARGE SCALE GENOMIC DNA]</scope>
    <source>
        <strain evidence="1 2">Z443</strain>
    </source>
</reference>
<name>A0A5B8C9P7_9MICO</name>
<evidence type="ECO:0000313" key="1">
    <source>
        <dbReference type="EMBL" id="QDC24786.1"/>
    </source>
</evidence>
<accession>A0A5B8C9P7</accession>
<dbReference type="RefSeq" id="WP_139928477.1">
    <property type="nucleotide sequence ID" value="NZ_CP040915.1"/>
</dbReference>
<dbReference type="AlphaFoldDB" id="A0A5B8C9P7"/>
<protein>
    <submittedName>
        <fullName evidence="1">Uncharacterized protein</fullName>
    </submittedName>
</protein>
<organism evidence="1 2">
    <name type="scientific">Georgenia yuyongxinii</name>
    <dbReference type="NCBI Taxonomy" id="2589797"/>
    <lineage>
        <taxon>Bacteria</taxon>
        <taxon>Bacillati</taxon>
        <taxon>Actinomycetota</taxon>
        <taxon>Actinomycetes</taxon>
        <taxon>Micrococcales</taxon>
        <taxon>Bogoriellaceae</taxon>
        <taxon>Georgenia</taxon>
    </lineage>
</organism>
<dbReference type="KEGG" id="gyu:FE374_09330"/>
<gene>
    <name evidence="1" type="ORF">FE374_09330</name>
</gene>
<proteinExistence type="predicted"/>
<evidence type="ECO:0000313" key="2">
    <source>
        <dbReference type="Proteomes" id="UP000314616"/>
    </source>
</evidence>